<keyword evidence="1" id="KW-0732">Signal</keyword>
<evidence type="ECO:0000313" key="3">
    <source>
        <dbReference type="Proteomes" id="UP000283077"/>
    </source>
</evidence>
<name>A0A437R311_9GAMM</name>
<proteinExistence type="predicted"/>
<accession>A0A437R311</accession>
<protein>
    <submittedName>
        <fullName evidence="2">DUF3862 domain-containing protein</fullName>
    </submittedName>
</protein>
<organism evidence="2 3">
    <name type="scientific">Rheinheimera riviphila</name>
    <dbReference type="NCBI Taxonomy" id="1834037"/>
    <lineage>
        <taxon>Bacteria</taxon>
        <taxon>Pseudomonadati</taxon>
        <taxon>Pseudomonadota</taxon>
        <taxon>Gammaproteobacteria</taxon>
        <taxon>Chromatiales</taxon>
        <taxon>Chromatiaceae</taxon>
        <taxon>Rheinheimera</taxon>
    </lineage>
</organism>
<dbReference type="OrthoDB" id="5422169at2"/>
<dbReference type="Proteomes" id="UP000283077">
    <property type="component" value="Unassembled WGS sequence"/>
</dbReference>
<comment type="caution">
    <text evidence="2">The sequence shown here is derived from an EMBL/GenBank/DDBJ whole genome shotgun (WGS) entry which is preliminary data.</text>
</comment>
<evidence type="ECO:0000256" key="1">
    <source>
        <dbReference type="ARBA" id="ARBA00022729"/>
    </source>
</evidence>
<dbReference type="Gene3D" id="3.30.1450.10">
    <property type="match status" value="1"/>
</dbReference>
<dbReference type="AlphaFoldDB" id="A0A437R311"/>
<reference evidence="2 3" key="1">
    <citation type="submission" date="2019-01" db="EMBL/GenBank/DDBJ databases">
        <authorList>
            <person name="Chen W.-M."/>
        </authorList>
    </citation>
    <scope>NUCLEOTIDE SEQUENCE [LARGE SCALE GENOMIC DNA]</scope>
    <source>
        <strain evidence="2 3">KYPC3</strain>
    </source>
</reference>
<evidence type="ECO:0000313" key="2">
    <source>
        <dbReference type="EMBL" id="RVU41112.1"/>
    </source>
</evidence>
<dbReference type="PROSITE" id="PS51257">
    <property type="entry name" value="PROKAR_LIPOPROTEIN"/>
    <property type="match status" value="1"/>
</dbReference>
<sequence length="82" mass="9049">MKKLTAFIMLIALTGCSKLSMDNYQLLKTGMSYDEVTAIIGKPDSCEEALGTRSCVWGDEQKQIKAAFLAEKAMLFSHQGLK</sequence>
<dbReference type="InterPro" id="IPR037873">
    <property type="entry name" value="BamE-like"/>
</dbReference>
<gene>
    <name evidence="2" type="ORF">EOE67_02580</name>
</gene>
<dbReference type="RefSeq" id="WP_127697501.1">
    <property type="nucleotide sequence ID" value="NZ_SACS01000002.1"/>
</dbReference>
<dbReference type="EMBL" id="SACS01000002">
    <property type="protein sequence ID" value="RVU41112.1"/>
    <property type="molecule type" value="Genomic_DNA"/>
</dbReference>
<keyword evidence="3" id="KW-1185">Reference proteome</keyword>